<accession>J0D4M6</accession>
<organism evidence="2 3">
    <name type="scientific">Auricularia subglabra (strain TFB-10046 / SS5)</name>
    <name type="common">White-rot fungus</name>
    <name type="synonym">Auricularia delicata (strain TFB10046)</name>
    <dbReference type="NCBI Taxonomy" id="717982"/>
    <lineage>
        <taxon>Eukaryota</taxon>
        <taxon>Fungi</taxon>
        <taxon>Dikarya</taxon>
        <taxon>Basidiomycota</taxon>
        <taxon>Agaricomycotina</taxon>
        <taxon>Agaricomycetes</taxon>
        <taxon>Auriculariales</taxon>
        <taxon>Auriculariaceae</taxon>
        <taxon>Auricularia</taxon>
    </lineage>
</organism>
<feature type="region of interest" description="Disordered" evidence="1">
    <location>
        <begin position="12"/>
        <end position="44"/>
    </location>
</feature>
<dbReference type="InParanoid" id="J0D4M6"/>
<gene>
    <name evidence="2" type="ORF">AURDEDRAFT_177213</name>
</gene>
<evidence type="ECO:0000313" key="3">
    <source>
        <dbReference type="Proteomes" id="UP000006514"/>
    </source>
</evidence>
<feature type="compositionally biased region" description="Basic and acidic residues" evidence="1">
    <location>
        <begin position="27"/>
        <end position="40"/>
    </location>
</feature>
<evidence type="ECO:0000256" key="1">
    <source>
        <dbReference type="SAM" id="MobiDB-lite"/>
    </source>
</evidence>
<dbReference type="OrthoDB" id="3242336at2759"/>
<keyword evidence="3" id="KW-1185">Reference proteome</keyword>
<dbReference type="EMBL" id="JH688112">
    <property type="protein sequence ID" value="EJD33704.1"/>
    <property type="molecule type" value="Genomic_DNA"/>
</dbReference>
<dbReference type="KEGG" id="adl:AURDEDRAFT_177213"/>
<dbReference type="Proteomes" id="UP000006514">
    <property type="component" value="Unassembled WGS sequence"/>
</dbReference>
<dbReference type="AlphaFoldDB" id="J0D4M6"/>
<proteinExistence type="predicted"/>
<reference evidence="3" key="1">
    <citation type="journal article" date="2012" name="Science">
        <title>The Paleozoic origin of enzymatic lignin decomposition reconstructed from 31 fungal genomes.</title>
        <authorList>
            <person name="Floudas D."/>
            <person name="Binder M."/>
            <person name="Riley R."/>
            <person name="Barry K."/>
            <person name="Blanchette R.A."/>
            <person name="Henrissat B."/>
            <person name="Martinez A.T."/>
            <person name="Otillar R."/>
            <person name="Spatafora J.W."/>
            <person name="Yadav J.S."/>
            <person name="Aerts A."/>
            <person name="Benoit I."/>
            <person name="Boyd A."/>
            <person name="Carlson A."/>
            <person name="Copeland A."/>
            <person name="Coutinho P.M."/>
            <person name="de Vries R.P."/>
            <person name="Ferreira P."/>
            <person name="Findley K."/>
            <person name="Foster B."/>
            <person name="Gaskell J."/>
            <person name="Glotzer D."/>
            <person name="Gorecki P."/>
            <person name="Heitman J."/>
            <person name="Hesse C."/>
            <person name="Hori C."/>
            <person name="Igarashi K."/>
            <person name="Jurgens J.A."/>
            <person name="Kallen N."/>
            <person name="Kersten P."/>
            <person name="Kohler A."/>
            <person name="Kuees U."/>
            <person name="Kumar T.K.A."/>
            <person name="Kuo A."/>
            <person name="LaButti K."/>
            <person name="Larrondo L.F."/>
            <person name="Lindquist E."/>
            <person name="Ling A."/>
            <person name="Lombard V."/>
            <person name="Lucas S."/>
            <person name="Lundell T."/>
            <person name="Martin R."/>
            <person name="McLaughlin D.J."/>
            <person name="Morgenstern I."/>
            <person name="Morin E."/>
            <person name="Murat C."/>
            <person name="Nagy L.G."/>
            <person name="Nolan M."/>
            <person name="Ohm R.A."/>
            <person name="Patyshakuliyeva A."/>
            <person name="Rokas A."/>
            <person name="Ruiz-Duenas F.J."/>
            <person name="Sabat G."/>
            <person name="Salamov A."/>
            <person name="Samejima M."/>
            <person name="Schmutz J."/>
            <person name="Slot J.C."/>
            <person name="St John F."/>
            <person name="Stenlid J."/>
            <person name="Sun H."/>
            <person name="Sun S."/>
            <person name="Syed K."/>
            <person name="Tsang A."/>
            <person name="Wiebenga A."/>
            <person name="Young D."/>
            <person name="Pisabarro A."/>
            <person name="Eastwood D.C."/>
            <person name="Martin F."/>
            <person name="Cullen D."/>
            <person name="Grigoriev I.V."/>
            <person name="Hibbett D.S."/>
        </authorList>
    </citation>
    <scope>NUCLEOTIDE SEQUENCE [LARGE SCALE GENOMIC DNA]</scope>
    <source>
        <strain evidence="3">TFB10046</strain>
    </source>
</reference>
<evidence type="ECO:0000313" key="2">
    <source>
        <dbReference type="EMBL" id="EJD33704.1"/>
    </source>
</evidence>
<sequence>MLTQNFITVVAGSSTPNDRGQVGPNARLEKREDRKHKDDFSLDTSELNAPMSPALCDLFNDSPCVDSIAFEDMDRETGALEAAVMRFAQTNDWEPTPSTWFLSPTSARPSNVKLALVWGVMRCIGRCSRSSPHLPDARRVIGPTCLASSAS</sequence>
<name>J0D4M6_AURST</name>
<protein>
    <submittedName>
        <fullName evidence="2">Uncharacterized protein</fullName>
    </submittedName>
</protein>